<feature type="domain" description="CzcB-like barrel-sandwich hybrid" evidence="5">
    <location>
        <begin position="84"/>
        <end position="208"/>
    </location>
</feature>
<accession>A0A291N3Q5</accession>
<dbReference type="Pfam" id="PF25967">
    <property type="entry name" value="RND-MFP_C"/>
    <property type="match status" value="1"/>
</dbReference>
<dbReference type="KEGG" id="sya:A6768_19480"/>
<evidence type="ECO:0000313" key="6">
    <source>
        <dbReference type="EMBL" id="ATI81962.1"/>
    </source>
</evidence>
<dbReference type="FunFam" id="2.40.30.170:FF:000010">
    <property type="entry name" value="Efflux RND transporter periplasmic adaptor subunit"/>
    <property type="match status" value="1"/>
</dbReference>
<reference evidence="6 7" key="1">
    <citation type="submission" date="2017-10" db="EMBL/GenBank/DDBJ databases">
        <title>Sphingobium yanoikuyae S72.</title>
        <authorList>
            <person name="Sanchez E."/>
            <person name="Bustos P."/>
            <person name="Mendoza P."/>
            <person name="Guo X."/>
            <person name="Mendoza A."/>
        </authorList>
    </citation>
    <scope>NUCLEOTIDE SEQUENCE [LARGE SCALE GENOMIC DNA]</scope>
    <source>
        <strain evidence="6 7">S72</strain>
    </source>
</reference>
<dbReference type="Gene3D" id="2.40.420.20">
    <property type="match status" value="1"/>
</dbReference>
<feature type="transmembrane region" description="Helical" evidence="2">
    <location>
        <begin position="20"/>
        <end position="40"/>
    </location>
</feature>
<sequence length="380" mass="40211">MSDHNLSEPSRVVPRLIRPTRTMLLTIVLLFVLLGTLYLWRGWRASQAQAWQPQAVPVAAMVVQSRDIPAALEAVGSLRAVREVTLSPEIAGRVSAIHFEAGQPVGAGALLVQLFDGPELADRRAAQAKAAFAGIQVARSQELAPTGAEPRETLEQRRADRDQAAAAVQQIDARLVQKQVRAPFAGVLGIRQVNLGQYLNPGDAVATLTALDSLFVDFALPQQELSRLQPGATVIVTSDAWPGRRFTAKVNAIEPKIGADTRNVTVQALLGNGDRALRPGMYVTAALELPVQQGALLVPATAIQTSAQGDSIIVIRGSNARVGGKAEIVPVQTGRRVGNDVVVTRGLNAGDVIVTEGQLRVQPGAEVKVAGAIPAKQGGR</sequence>
<dbReference type="NCBIfam" id="TIGR01730">
    <property type="entry name" value="RND_mfp"/>
    <property type="match status" value="1"/>
</dbReference>
<gene>
    <name evidence="6" type="ORF">A6768_19480</name>
</gene>
<dbReference type="Gene3D" id="2.40.50.100">
    <property type="match status" value="1"/>
</dbReference>
<evidence type="ECO:0000259" key="5">
    <source>
        <dbReference type="Pfam" id="PF25973"/>
    </source>
</evidence>
<evidence type="ECO:0000256" key="2">
    <source>
        <dbReference type="SAM" id="Phobius"/>
    </source>
</evidence>
<evidence type="ECO:0000256" key="1">
    <source>
        <dbReference type="ARBA" id="ARBA00009477"/>
    </source>
</evidence>
<evidence type="ECO:0000313" key="7">
    <source>
        <dbReference type="Proteomes" id="UP000219422"/>
    </source>
</evidence>
<dbReference type="PANTHER" id="PTHR30469:SF29">
    <property type="entry name" value="BLR2860 PROTEIN"/>
    <property type="match status" value="1"/>
</dbReference>
<dbReference type="SUPFAM" id="SSF111369">
    <property type="entry name" value="HlyD-like secretion proteins"/>
    <property type="match status" value="1"/>
</dbReference>
<dbReference type="Proteomes" id="UP000219422">
    <property type="component" value="Chromosome"/>
</dbReference>
<organism evidence="6 7">
    <name type="scientific">Sphingobium yanoikuyae</name>
    <name type="common">Sphingomonas yanoikuyae</name>
    <dbReference type="NCBI Taxonomy" id="13690"/>
    <lineage>
        <taxon>Bacteria</taxon>
        <taxon>Pseudomonadati</taxon>
        <taxon>Pseudomonadota</taxon>
        <taxon>Alphaproteobacteria</taxon>
        <taxon>Sphingomonadales</taxon>
        <taxon>Sphingomonadaceae</taxon>
        <taxon>Sphingobium</taxon>
    </lineage>
</organism>
<dbReference type="Pfam" id="PF25973">
    <property type="entry name" value="BSH_CzcB"/>
    <property type="match status" value="1"/>
</dbReference>
<dbReference type="InterPro" id="IPR058647">
    <property type="entry name" value="BSH_CzcB-like"/>
</dbReference>
<dbReference type="Gene3D" id="2.40.30.170">
    <property type="match status" value="1"/>
</dbReference>
<dbReference type="AlphaFoldDB" id="A0A291N3Q5"/>
<dbReference type="GO" id="GO:0015562">
    <property type="term" value="F:efflux transmembrane transporter activity"/>
    <property type="evidence" value="ECO:0007669"/>
    <property type="project" value="TreeGrafter"/>
</dbReference>
<dbReference type="Pfam" id="PF25954">
    <property type="entry name" value="Beta-barrel_RND_2"/>
    <property type="match status" value="1"/>
</dbReference>
<dbReference type="Gene3D" id="1.10.287.470">
    <property type="entry name" value="Helix hairpin bin"/>
    <property type="match status" value="1"/>
</dbReference>
<dbReference type="InterPro" id="IPR006143">
    <property type="entry name" value="RND_pump_MFP"/>
</dbReference>
<dbReference type="PANTHER" id="PTHR30469">
    <property type="entry name" value="MULTIDRUG RESISTANCE PROTEIN MDTA"/>
    <property type="match status" value="1"/>
</dbReference>
<dbReference type="EMBL" id="CP023741">
    <property type="protein sequence ID" value="ATI81962.1"/>
    <property type="molecule type" value="Genomic_DNA"/>
</dbReference>
<name>A0A291N3Q5_SPHYA</name>
<dbReference type="GeneID" id="57779034"/>
<evidence type="ECO:0000259" key="3">
    <source>
        <dbReference type="Pfam" id="PF25954"/>
    </source>
</evidence>
<protein>
    <submittedName>
        <fullName evidence="6">Efflux transporter periplasmic adaptor subunit</fullName>
    </submittedName>
</protein>
<comment type="similarity">
    <text evidence="1">Belongs to the membrane fusion protein (MFP) (TC 8.A.1) family.</text>
</comment>
<keyword evidence="2" id="KW-0472">Membrane</keyword>
<proteinExistence type="inferred from homology"/>
<feature type="domain" description="Multidrug resistance protein MdtA-like C-terminal permuted SH3" evidence="4">
    <location>
        <begin position="295"/>
        <end position="357"/>
    </location>
</feature>
<evidence type="ECO:0000259" key="4">
    <source>
        <dbReference type="Pfam" id="PF25967"/>
    </source>
</evidence>
<dbReference type="InterPro" id="IPR058627">
    <property type="entry name" value="MdtA-like_C"/>
</dbReference>
<dbReference type="GO" id="GO:1990281">
    <property type="term" value="C:efflux pump complex"/>
    <property type="evidence" value="ECO:0007669"/>
    <property type="project" value="TreeGrafter"/>
</dbReference>
<dbReference type="InterPro" id="IPR058792">
    <property type="entry name" value="Beta-barrel_RND_2"/>
</dbReference>
<keyword evidence="2" id="KW-1133">Transmembrane helix</keyword>
<keyword evidence="2" id="KW-0812">Transmembrane</keyword>
<feature type="domain" description="CusB-like beta-barrel" evidence="3">
    <location>
        <begin position="216"/>
        <end position="287"/>
    </location>
</feature>
<dbReference type="RefSeq" id="WP_097384704.1">
    <property type="nucleotide sequence ID" value="NZ_CP023741.1"/>
</dbReference>